<evidence type="ECO:0000313" key="2">
    <source>
        <dbReference type="EMBL" id="KAJ1090723.1"/>
    </source>
</evidence>
<evidence type="ECO:0000313" key="3">
    <source>
        <dbReference type="Proteomes" id="UP001066276"/>
    </source>
</evidence>
<organism evidence="2 3">
    <name type="scientific">Pleurodeles waltl</name>
    <name type="common">Iberian ribbed newt</name>
    <dbReference type="NCBI Taxonomy" id="8319"/>
    <lineage>
        <taxon>Eukaryota</taxon>
        <taxon>Metazoa</taxon>
        <taxon>Chordata</taxon>
        <taxon>Craniata</taxon>
        <taxon>Vertebrata</taxon>
        <taxon>Euteleostomi</taxon>
        <taxon>Amphibia</taxon>
        <taxon>Batrachia</taxon>
        <taxon>Caudata</taxon>
        <taxon>Salamandroidea</taxon>
        <taxon>Salamandridae</taxon>
        <taxon>Pleurodelinae</taxon>
        <taxon>Pleurodeles</taxon>
    </lineage>
</organism>
<feature type="region of interest" description="Disordered" evidence="1">
    <location>
        <begin position="63"/>
        <end position="87"/>
    </location>
</feature>
<dbReference type="AlphaFoldDB" id="A0AAV7LMR1"/>
<keyword evidence="3" id="KW-1185">Reference proteome</keyword>
<evidence type="ECO:0000256" key="1">
    <source>
        <dbReference type="SAM" id="MobiDB-lite"/>
    </source>
</evidence>
<name>A0AAV7LMR1_PLEWA</name>
<protein>
    <submittedName>
        <fullName evidence="2">Uncharacterized protein</fullName>
    </submittedName>
</protein>
<sequence length="108" mass="11285">MGCCNCEWRDSAQLRAAGRAVRGSGSFGCCLVQESLARSRACGQEAWLSAACRFEPLLSRGLPDRHSSAPPTPPALPASGSSDSFCTATASTGLKHCRTDLQLLDPSG</sequence>
<dbReference type="Proteomes" id="UP001066276">
    <property type="component" value="Chromosome 11"/>
</dbReference>
<accession>A0AAV7LMR1</accession>
<gene>
    <name evidence="2" type="ORF">NDU88_003852</name>
</gene>
<comment type="caution">
    <text evidence="2">The sequence shown here is derived from an EMBL/GenBank/DDBJ whole genome shotgun (WGS) entry which is preliminary data.</text>
</comment>
<reference evidence="2" key="1">
    <citation type="journal article" date="2022" name="bioRxiv">
        <title>Sequencing and chromosome-scale assembly of the giantPleurodeles waltlgenome.</title>
        <authorList>
            <person name="Brown T."/>
            <person name="Elewa A."/>
            <person name="Iarovenko S."/>
            <person name="Subramanian E."/>
            <person name="Araus A.J."/>
            <person name="Petzold A."/>
            <person name="Susuki M."/>
            <person name="Suzuki K.-i.T."/>
            <person name="Hayashi T."/>
            <person name="Toyoda A."/>
            <person name="Oliveira C."/>
            <person name="Osipova E."/>
            <person name="Leigh N.D."/>
            <person name="Simon A."/>
            <person name="Yun M.H."/>
        </authorList>
    </citation>
    <scope>NUCLEOTIDE SEQUENCE</scope>
    <source>
        <strain evidence="2">20211129_DDA</strain>
        <tissue evidence="2">Liver</tissue>
    </source>
</reference>
<dbReference type="EMBL" id="JANPWB010000015">
    <property type="protein sequence ID" value="KAJ1090723.1"/>
    <property type="molecule type" value="Genomic_DNA"/>
</dbReference>
<proteinExistence type="predicted"/>